<name>A0A0F0L6H1_9MICO</name>
<evidence type="ECO:0000256" key="2">
    <source>
        <dbReference type="ARBA" id="ARBA00023125"/>
    </source>
</evidence>
<evidence type="ECO:0000256" key="1">
    <source>
        <dbReference type="ARBA" id="ARBA00023015"/>
    </source>
</evidence>
<dbReference type="Proteomes" id="UP000033640">
    <property type="component" value="Unassembled WGS sequence"/>
</dbReference>
<dbReference type="PANTHER" id="PTHR43537:SF24">
    <property type="entry name" value="GLUCONATE OPERON TRANSCRIPTIONAL REPRESSOR"/>
    <property type="match status" value="1"/>
</dbReference>
<keyword evidence="1" id="KW-0805">Transcription regulation</keyword>
<dbReference type="SMART" id="SM00895">
    <property type="entry name" value="FCD"/>
    <property type="match status" value="1"/>
</dbReference>
<dbReference type="GO" id="GO:0003677">
    <property type="term" value="F:DNA binding"/>
    <property type="evidence" value="ECO:0007669"/>
    <property type="project" value="UniProtKB-KW"/>
</dbReference>
<dbReference type="GO" id="GO:0003700">
    <property type="term" value="F:DNA-binding transcription factor activity"/>
    <property type="evidence" value="ECO:0007669"/>
    <property type="project" value="InterPro"/>
</dbReference>
<dbReference type="PANTHER" id="PTHR43537">
    <property type="entry name" value="TRANSCRIPTIONAL REGULATOR, GNTR FAMILY"/>
    <property type="match status" value="1"/>
</dbReference>
<dbReference type="InterPro" id="IPR036388">
    <property type="entry name" value="WH-like_DNA-bd_sf"/>
</dbReference>
<dbReference type="Pfam" id="PF00392">
    <property type="entry name" value="GntR"/>
    <property type="match status" value="1"/>
</dbReference>
<gene>
    <name evidence="5" type="primary">lldR_2</name>
    <name evidence="5" type="ORF">RS83_02248</name>
</gene>
<evidence type="ECO:0000313" key="6">
    <source>
        <dbReference type="Proteomes" id="UP000033640"/>
    </source>
</evidence>
<dbReference type="PRINTS" id="PR00035">
    <property type="entry name" value="HTHGNTR"/>
</dbReference>
<organism evidence="5 6">
    <name type="scientific">Microbacterium oxydans</name>
    <dbReference type="NCBI Taxonomy" id="82380"/>
    <lineage>
        <taxon>Bacteria</taxon>
        <taxon>Bacillati</taxon>
        <taxon>Actinomycetota</taxon>
        <taxon>Actinomycetes</taxon>
        <taxon>Micrococcales</taxon>
        <taxon>Microbacteriaceae</taxon>
        <taxon>Microbacterium</taxon>
    </lineage>
</organism>
<dbReference type="InterPro" id="IPR008920">
    <property type="entry name" value="TF_FadR/GntR_C"/>
</dbReference>
<evidence type="ECO:0000259" key="4">
    <source>
        <dbReference type="PROSITE" id="PS50949"/>
    </source>
</evidence>
<dbReference type="InterPro" id="IPR011711">
    <property type="entry name" value="GntR_C"/>
</dbReference>
<evidence type="ECO:0000256" key="3">
    <source>
        <dbReference type="ARBA" id="ARBA00023163"/>
    </source>
</evidence>
<dbReference type="InterPro" id="IPR036390">
    <property type="entry name" value="WH_DNA-bd_sf"/>
</dbReference>
<feature type="domain" description="HTH gntR-type" evidence="4">
    <location>
        <begin position="24"/>
        <end position="94"/>
    </location>
</feature>
<dbReference type="PROSITE" id="PS50949">
    <property type="entry name" value="HTH_GNTR"/>
    <property type="match status" value="1"/>
</dbReference>
<dbReference type="Gene3D" id="1.20.120.530">
    <property type="entry name" value="GntR ligand-binding domain-like"/>
    <property type="match status" value="1"/>
</dbReference>
<dbReference type="PATRIC" id="fig|82380.11.peg.2282"/>
<dbReference type="CDD" id="cd07377">
    <property type="entry name" value="WHTH_GntR"/>
    <property type="match status" value="1"/>
</dbReference>
<dbReference type="SUPFAM" id="SSF46785">
    <property type="entry name" value="Winged helix' DNA-binding domain"/>
    <property type="match status" value="1"/>
</dbReference>
<keyword evidence="3" id="KW-0804">Transcription</keyword>
<dbReference type="OrthoDB" id="9784718at2"/>
<dbReference type="EMBL" id="JYIW01000025">
    <property type="protein sequence ID" value="KJL28767.1"/>
    <property type="molecule type" value="Genomic_DNA"/>
</dbReference>
<dbReference type="Gene3D" id="1.10.10.10">
    <property type="entry name" value="Winged helix-like DNA-binding domain superfamily/Winged helix DNA-binding domain"/>
    <property type="match status" value="1"/>
</dbReference>
<comment type="caution">
    <text evidence="5">The sequence shown here is derived from an EMBL/GenBank/DDBJ whole genome shotgun (WGS) entry which is preliminary data.</text>
</comment>
<dbReference type="SUPFAM" id="SSF48008">
    <property type="entry name" value="GntR ligand-binding domain-like"/>
    <property type="match status" value="1"/>
</dbReference>
<protein>
    <submittedName>
        <fullName evidence="5">Putative L-lactate dehydrogenase operon regulatory protein</fullName>
    </submittedName>
</protein>
<reference evidence="5 6" key="1">
    <citation type="submission" date="2015-02" db="EMBL/GenBank/DDBJ databases">
        <title>Draft genome sequences of ten Microbacterium spp. with emphasis on heavy metal contaminated environments.</title>
        <authorList>
            <person name="Corretto E."/>
        </authorList>
    </citation>
    <scope>NUCLEOTIDE SEQUENCE [LARGE SCALE GENOMIC DNA]</scope>
    <source>
        <strain evidence="5 6">BEL4b</strain>
    </source>
</reference>
<dbReference type="AlphaFoldDB" id="A0A0F0L6H1"/>
<evidence type="ECO:0000313" key="5">
    <source>
        <dbReference type="EMBL" id="KJL28767.1"/>
    </source>
</evidence>
<dbReference type="RefSeq" id="WP_045279604.1">
    <property type="nucleotide sequence ID" value="NZ_JYIW01000025.1"/>
</dbReference>
<accession>A0A0F0L6H1</accession>
<proteinExistence type="predicted"/>
<dbReference type="SMART" id="SM00345">
    <property type="entry name" value="HTH_GNTR"/>
    <property type="match status" value="1"/>
</dbReference>
<sequence length="242" mass="25879">MSEHGADGDLVEVRRAVYRPLRRGNALEDTVARLVQTIRLGVVAPGESLPPERELATSFGVSRDTVREAIRELADAGYLLARRGRYGGTFVADPLPQPTGAAGATTAELDDVLGLRRVLETGAARAAAGRSLDAPARADLWARHEAALPAGPDEYRRLDTLLHLAIAEAAGIPSLVALVAENRADVNAWLDTFPLMPRNIQHSGEQHERIVSAILAGRPDAAEVAMRDHLAGSEALLRGFLV</sequence>
<keyword evidence="2" id="KW-0238">DNA-binding</keyword>
<dbReference type="Pfam" id="PF07729">
    <property type="entry name" value="FCD"/>
    <property type="match status" value="1"/>
</dbReference>
<dbReference type="InterPro" id="IPR000524">
    <property type="entry name" value="Tscrpt_reg_HTH_GntR"/>
</dbReference>